<organism evidence="1 2">
    <name type="scientific">Aspergillus candidus</name>
    <dbReference type="NCBI Taxonomy" id="41067"/>
    <lineage>
        <taxon>Eukaryota</taxon>
        <taxon>Fungi</taxon>
        <taxon>Dikarya</taxon>
        <taxon>Ascomycota</taxon>
        <taxon>Pezizomycotina</taxon>
        <taxon>Eurotiomycetes</taxon>
        <taxon>Eurotiomycetidae</taxon>
        <taxon>Eurotiales</taxon>
        <taxon>Aspergillaceae</taxon>
        <taxon>Aspergillus</taxon>
        <taxon>Aspergillus subgen. Circumdati</taxon>
    </lineage>
</organism>
<dbReference type="AlphaFoldDB" id="A0A2I2F5T3"/>
<name>A0A2I2F5T3_ASPCN</name>
<protein>
    <submittedName>
        <fullName evidence="1">Uncharacterized protein</fullName>
    </submittedName>
</protein>
<dbReference type="OrthoDB" id="1393670at2759"/>
<dbReference type="STRING" id="41067.A0A2I2F5T3"/>
<dbReference type="RefSeq" id="XP_024669983.1">
    <property type="nucleotide sequence ID" value="XM_024816756.1"/>
</dbReference>
<proteinExistence type="predicted"/>
<evidence type="ECO:0000313" key="2">
    <source>
        <dbReference type="Proteomes" id="UP000234585"/>
    </source>
</evidence>
<evidence type="ECO:0000313" key="1">
    <source>
        <dbReference type="EMBL" id="PLB35971.1"/>
    </source>
</evidence>
<gene>
    <name evidence="1" type="ORF">BDW47DRAFT_127708</name>
</gene>
<keyword evidence="2" id="KW-1185">Reference proteome</keyword>
<sequence>MKMLNYTTYQSYQCINYLESSRSMRQINYTTPKAGIVGLIGTVASEWRCIYHLIFAIQDARAQAERTLSIKAFKLSYQLPVRFSHTLDTAKRATRALDWAVFTGEVGSLFTIRDGAYFPTECDVEDHLPTRERTAVSPRRPQGVQISGICFPVA</sequence>
<dbReference type="Proteomes" id="UP000234585">
    <property type="component" value="Unassembled WGS sequence"/>
</dbReference>
<dbReference type="GeneID" id="36523916"/>
<reference evidence="1 2" key="1">
    <citation type="submission" date="2017-12" db="EMBL/GenBank/DDBJ databases">
        <authorList>
            <consortium name="DOE Joint Genome Institute"/>
            <person name="Haridas S."/>
            <person name="Kjaerbolling I."/>
            <person name="Vesth T.C."/>
            <person name="Frisvad J.C."/>
            <person name="Nybo J.L."/>
            <person name="Theobald S."/>
            <person name="Kuo A."/>
            <person name="Bowyer P."/>
            <person name="Matsuda Y."/>
            <person name="Mondo S."/>
            <person name="Lyhne E.K."/>
            <person name="Kogle M.E."/>
            <person name="Clum A."/>
            <person name="Lipzen A."/>
            <person name="Salamov A."/>
            <person name="Ngan C.Y."/>
            <person name="Daum C."/>
            <person name="Chiniquy J."/>
            <person name="Barry K."/>
            <person name="LaButti K."/>
            <person name="Simmons B.A."/>
            <person name="Magnuson J.K."/>
            <person name="Mortensen U.H."/>
            <person name="Larsen T.O."/>
            <person name="Grigoriev I.V."/>
            <person name="Baker S.E."/>
            <person name="Andersen M.R."/>
            <person name="Nordberg H.P."/>
            <person name="Cantor M.N."/>
            <person name="Hua S.X."/>
        </authorList>
    </citation>
    <scope>NUCLEOTIDE SEQUENCE [LARGE SCALE GENOMIC DNA]</scope>
    <source>
        <strain evidence="1 2">CBS 102.13</strain>
    </source>
</reference>
<dbReference type="EMBL" id="KZ559156">
    <property type="protein sequence ID" value="PLB35971.1"/>
    <property type="molecule type" value="Genomic_DNA"/>
</dbReference>
<accession>A0A2I2F5T3</accession>